<protein>
    <submittedName>
        <fullName evidence="1">Uncharacterized protein</fullName>
    </submittedName>
</protein>
<organism evidence="1 2">
    <name type="scientific">candidate division TA06 bacterium 34_109</name>
    <dbReference type="NCBI Taxonomy" id="1635277"/>
    <lineage>
        <taxon>Bacteria</taxon>
        <taxon>Bacteria division TA06</taxon>
    </lineage>
</organism>
<dbReference type="EMBL" id="LGGX01000001">
    <property type="protein sequence ID" value="KUK88067.1"/>
    <property type="molecule type" value="Genomic_DNA"/>
</dbReference>
<name>A0A101I314_UNCT6</name>
<reference evidence="2" key="1">
    <citation type="journal article" date="2015" name="MBio">
        <title>Genome-Resolved Metagenomic Analysis Reveals Roles for Candidate Phyla and Other Microbial Community Members in Biogeochemical Transformations in Oil Reservoirs.</title>
        <authorList>
            <person name="Hu P."/>
            <person name="Tom L."/>
            <person name="Singh A."/>
            <person name="Thomas B.C."/>
            <person name="Baker B.J."/>
            <person name="Piceno Y.M."/>
            <person name="Andersen G.L."/>
            <person name="Banfield J.F."/>
        </authorList>
    </citation>
    <scope>NUCLEOTIDE SEQUENCE [LARGE SCALE GENOMIC DNA]</scope>
</reference>
<evidence type="ECO:0000313" key="2">
    <source>
        <dbReference type="Proteomes" id="UP000053467"/>
    </source>
</evidence>
<evidence type="ECO:0000313" key="1">
    <source>
        <dbReference type="EMBL" id="KUK88067.1"/>
    </source>
</evidence>
<sequence length="36" mass="4178">MAIEVQDLIGSDYWEHNPKRIKITVMGITTGDYLRL</sequence>
<dbReference type="AlphaFoldDB" id="A0A101I314"/>
<dbReference type="Proteomes" id="UP000053467">
    <property type="component" value="Unassembled WGS sequence"/>
</dbReference>
<proteinExistence type="predicted"/>
<accession>A0A101I314</accession>
<gene>
    <name evidence="1" type="ORF">XE03_0073</name>
</gene>
<comment type="caution">
    <text evidence="1">The sequence shown here is derived from an EMBL/GenBank/DDBJ whole genome shotgun (WGS) entry which is preliminary data.</text>
</comment>